<dbReference type="AlphaFoldDB" id="A0A8X6H122"/>
<evidence type="ECO:0000313" key="1">
    <source>
        <dbReference type="EMBL" id="GFR13115.1"/>
    </source>
</evidence>
<dbReference type="Proteomes" id="UP000887116">
    <property type="component" value="Unassembled WGS sequence"/>
</dbReference>
<comment type="caution">
    <text evidence="1">The sequence shown here is derived from an EMBL/GenBank/DDBJ whole genome shotgun (WGS) entry which is preliminary data.</text>
</comment>
<protein>
    <submittedName>
        <fullName evidence="1">Uncharacterized protein</fullName>
    </submittedName>
</protein>
<gene>
    <name evidence="1" type="ORF">TNCT_575401</name>
</gene>
<keyword evidence="2" id="KW-1185">Reference proteome</keyword>
<accession>A0A8X6H122</accession>
<proteinExistence type="predicted"/>
<dbReference type="OrthoDB" id="10402878at2759"/>
<name>A0A8X6H122_TRICU</name>
<evidence type="ECO:0000313" key="2">
    <source>
        <dbReference type="Proteomes" id="UP000887116"/>
    </source>
</evidence>
<organism evidence="1 2">
    <name type="scientific">Trichonephila clavata</name>
    <name type="common">Joro spider</name>
    <name type="synonym">Nephila clavata</name>
    <dbReference type="NCBI Taxonomy" id="2740835"/>
    <lineage>
        <taxon>Eukaryota</taxon>
        <taxon>Metazoa</taxon>
        <taxon>Ecdysozoa</taxon>
        <taxon>Arthropoda</taxon>
        <taxon>Chelicerata</taxon>
        <taxon>Arachnida</taxon>
        <taxon>Araneae</taxon>
        <taxon>Araneomorphae</taxon>
        <taxon>Entelegynae</taxon>
        <taxon>Araneoidea</taxon>
        <taxon>Nephilidae</taxon>
        <taxon>Trichonephila</taxon>
    </lineage>
</organism>
<dbReference type="EMBL" id="BMAO01017067">
    <property type="protein sequence ID" value="GFR13115.1"/>
    <property type="molecule type" value="Genomic_DNA"/>
</dbReference>
<sequence length="98" mass="10998">MIMRTSFPILSGSSYGTKSTGGQKVTTNPRMDHEYRTDFCDVLVSQLTLQLLVALVLRFPSHASSLDVTDDITLPLATDTRFLKSWTGSRYFVSDTCW</sequence>
<reference evidence="1" key="1">
    <citation type="submission" date="2020-07" db="EMBL/GenBank/DDBJ databases">
        <title>Multicomponent nature underlies the extraordinary mechanical properties of spider dragline silk.</title>
        <authorList>
            <person name="Kono N."/>
            <person name="Nakamura H."/>
            <person name="Mori M."/>
            <person name="Yoshida Y."/>
            <person name="Ohtoshi R."/>
            <person name="Malay A.D."/>
            <person name="Moran D.A.P."/>
            <person name="Tomita M."/>
            <person name="Numata K."/>
            <person name="Arakawa K."/>
        </authorList>
    </citation>
    <scope>NUCLEOTIDE SEQUENCE</scope>
</reference>